<dbReference type="Pfam" id="PF00497">
    <property type="entry name" value="SBP_bac_3"/>
    <property type="match status" value="1"/>
</dbReference>
<evidence type="ECO:0000256" key="2">
    <source>
        <dbReference type="SAM" id="MobiDB-lite"/>
    </source>
</evidence>
<gene>
    <name evidence="5" type="ORF">VV02_06170</name>
</gene>
<dbReference type="Gene3D" id="3.40.190.10">
    <property type="entry name" value="Periplasmic binding protein-like II"/>
    <property type="match status" value="2"/>
</dbReference>
<proteinExistence type="predicted"/>
<evidence type="ECO:0000256" key="3">
    <source>
        <dbReference type="SAM" id="SignalP"/>
    </source>
</evidence>
<evidence type="ECO:0000259" key="4">
    <source>
        <dbReference type="SMART" id="SM00062"/>
    </source>
</evidence>
<keyword evidence="6" id="KW-1185">Reference proteome</keyword>
<dbReference type="SMART" id="SM00062">
    <property type="entry name" value="PBPb"/>
    <property type="match status" value="1"/>
</dbReference>
<accession>A0A0K1JFR4</accession>
<dbReference type="PANTHER" id="PTHR35936:SF19">
    <property type="entry name" value="AMINO-ACID-BINDING PROTEIN YXEM-RELATED"/>
    <property type="match status" value="1"/>
</dbReference>
<dbReference type="CDD" id="cd13530">
    <property type="entry name" value="PBP2_peptides_like"/>
    <property type="match status" value="1"/>
</dbReference>
<feature type="domain" description="Solute-binding protein family 3/N-terminal" evidence="4">
    <location>
        <begin position="54"/>
        <end position="281"/>
    </location>
</feature>
<sequence length="288" mass="29957">MSSLRSSLPLLAAVVVTLASCSEPADSASSPTDTGPTQTKGCDKDSLRTVEDGRLTIGTSDPAYAPWFVDNDPGNGQGFESGMGYRLAQHLGYDPADVRWVRVPMGEAMARGPKSFDLALVEASITPKRRAAVDFSTPYHAVRQAVVTYEGSPIAGKHSVAELKGARLAAAQGTTSYDAITRVVAPTQAPVAYPTVTEAGNALAAHQVDGLVTDVPTAIYLSTAVVDDASVLGELPAGSDEQVGAVLAKSSSLTQCVSTAVRQLKADGTLDRLGEHWLSSSKEVPTLS</sequence>
<dbReference type="STRING" id="571913.VV02_06170"/>
<feature type="signal peptide" evidence="3">
    <location>
        <begin position="1"/>
        <end position="27"/>
    </location>
</feature>
<organism evidence="5 6">
    <name type="scientific">Luteipulveratus mongoliensis</name>
    <dbReference type="NCBI Taxonomy" id="571913"/>
    <lineage>
        <taxon>Bacteria</taxon>
        <taxon>Bacillati</taxon>
        <taxon>Actinomycetota</taxon>
        <taxon>Actinomycetes</taxon>
        <taxon>Micrococcales</taxon>
        <taxon>Dermacoccaceae</taxon>
        <taxon>Luteipulveratus</taxon>
    </lineage>
</organism>
<dbReference type="RefSeq" id="WP_052590462.1">
    <property type="nucleotide sequence ID" value="NZ_CP011112.1"/>
</dbReference>
<evidence type="ECO:0000313" key="6">
    <source>
        <dbReference type="Proteomes" id="UP000066480"/>
    </source>
</evidence>
<dbReference type="EMBL" id="CP011112">
    <property type="protein sequence ID" value="AKU15541.1"/>
    <property type="molecule type" value="Genomic_DNA"/>
</dbReference>
<dbReference type="KEGG" id="lmoi:VV02_06170"/>
<reference evidence="5 6" key="1">
    <citation type="submission" date="2015-03" db="EMBL/GenBank/DDBJ databases">
        <title>Luteipulveratus halotolerans sp. nov., a novel actinobacterium (Dermacoccaceae) from Sarawak, Malaysia.</title>
        <authorList>
            <person name="Juboi H."/>
            <person name="Basik A."/>
            <person name="Shamsul S.S."/>
            <person name="Arnold P."/>
            <person name="Schmitt E.K."/>
            <person name="Sanglier J.-J."/>
            <person name="Yeo T."/>
        </authorList>
    </citation>
    <scope>NUCLEOTIDE SEQUENCE [LARGE SCALE GENOMIC DNA]</scope>
    <source>
        <strain evidence="5 6">MN07-A0370</strain>
    </source>
</reference>
<keyword evidence="1 3" id="KW-0732">Signal</keyword>
<evidence type="ECO:0000256" key="1">
    <source>
        <dbReference type="ARBA" id="ARBA00022729"/>
    </source>
</evidence>
<dbReference type="PROSITE" id="PS51257">
    <property type="entry name" value="PROKAR_LIPOPROTEIN"/>
    <property type="match status" value="1"/>
</dbReference>
<dbReference type="OrthoDB" id="8454826at2"/>
<dbReference type="InterPro" id="IPR001638">
    <property type="entry name" value="Solute-binding_3/MltF_N"/>
</dbReference>
<dbReference type="Proteomes" id="UP000066480">
    <property type="component" value="Chromosome"/>
</dbReference>
<dbReference type="PANTHER" id="PTHR35936">
    <property type="entry name" value="MEMBRANE-BOUND LYTIC MUREIN TRANSGLYCOSYLASE F"/>
    <property type="match status" value="1"/>
</dbReference>
<feature type="compositionally biased region" description="Polar residues" evidence="2">
    <location>
        <begin position="27"/>
        <end position="40"/>
    </location>
</feature>
<dbReference type="AlphaFoldDB" id="A0A0K1JFR4"/>
<feature type="chain" id="PRO_5005461328" description="Solute-binding protein family 3/N-terminal domain-containing protein" evidence="3">
    <location>
        <begin position="28"/>
        <end position="288"/>
    </location>
</feature>
<protein>
    <recommendedName>
        <fullName evidence="4">Solute-binding protein family 3/N-terminal domain-containing protein</fullName>
    </recommendedName>
</protein>
<feature type="region of interest" description="Disordered" evidence="2">
    <location>
        <begin position="22"/>
        <end position="46"/>
    </location>
</feature>
<name>A0A0K1JFR4_9MICO</name>
<evidence type="ECO:0000313" key="5">
    <source>
        <dbReference type="EMBL" id="AKU15541.1"/>
    </source>
</evidence>
<dbReference type="SUPFAM" id="SSF53850">
    <property type="entry name" value="Periplasmic binding protein-like II"/>
    <property type="match status" value="1"/>
</dbReference>